<comment type="caution">
    <text evidence="1">The sequence shown here is derived from an EMBL/GenBank/DDBJ whole genome shotgun (WGS) entry which is preliminary data.</text>
</comment>
<sequence length="156" mass="17623">MAKQSGIEIQSTIENKIEEDTTAHSGAENSQIVQDSGVVELQNSNLSGIDSKKDNVSCEETDFGGVQKHKIKRLYRGGVREGVNEQSITNYMEKKGISPTFMRLFKSKRKGTVAVRVNVKTVDFERASDNDFWPKHVYAREWLSKPKWLNKNNSGD</sequence>
<dbReference type="EMBL" id="CACRXK020007176">
    <property type="protein sequence ID" value="CAB4011515.1"/>
    <property type="molecule type" value="Genomic_DNA"/>
</dbReference>
<organism evidence="1 2">
    <name type="scientific">Paramuricea clavata</name>
    <name type="common">Red gorgonian</name>
    <name type="synonym">Violescent sea-whip</name>
    <dbReference type="NCBI Taxonomy" id="317549"/>
    <lineage>
        <taxon>Eukaryota</taxon>
        <taxon>Metazoa</taxon>
        <taxon>Cnidaria</taxon>
        <taxon>Anthozoa</taxon>
        <taxon>Octocorallia</taxon>
        <taxon>Malacalcyonacea</taxon>
        <taxon>Plexauridae</taxon>
        <taxon>Paramuricea</taxon>
    </lineage>
</organism>
<keyword evidence="2" id="KW-1185">Reference proteome</keyword>
<dbReference type="AlphaFoldDB" id="A0A6S7HYR5"/>
<gene>
    <name evidence="1" type="ORF">PACLA_8A002109</name>
</gene>
<dbReference type="Proteomes" id="UP001152795">
    <property type="component" value="Unassembled WGS sequence"/>
</dbReference>
<reference evidence="1" key="1">
    <citation type="submission" date="2020-04" db="EMBL/GenBank/DDBJ databases">
        <authorList>
            <person name="Alioto T."/>
            <person name="Alioto T."/>
            <person name="Gomez Garrido J."/>
        </authorList>
    </citation>
    <scope>NUCLEOTIDE SEQUENCE</scope>
    <source>
        <strain evidence="1">A484AB</strain>
    </source>
</reference>
<dbReference type="OrthoDB" id="6082704at2759"/>
<evidence type="ECO:0000313" key="2">
    <source>
        <dbReference type="Proteomes" id="UP001152795"/>
    </source>
</evidence>
<protein>
    <submittedName>
        <fullName evidence="1">Uncharacterized protein</fullName>
    </submittedName>
</protein>
<proteinExistence type="predicted"/>
<name>A0A6S7HYR5_PARCT</name>
<accession>A0A6S7HYR5</accession>
<evidence type="ECO:0000313" key="1">
    <source>
        <dbReference type="EMBL" id="CAB4011515.1"/>
    </source>
</evidence>